<dbReference type="InterPro" id="IPR014719">
    <property type="entry name" value="Ribosomal_bL12_C/ClpS-like"/>
</dbReference>
<keyword evidence="3" id="KW-0687">Ribonucleoprotein</keyword>
<evidence type="ECO:0000259" key="2">
    <source>
        <dbReference type="Pfam" id="PF00542"/>
    </source>
</evidence>
<evidence type="ECO:0000313" key="4">
    <source>
        <dbReference type="Proteomes" id="UP001165583"/>
    </source>
</evidence>
<keyword evidence="3" id="KW-0689">Ribosomal protein</keyword>
<evidence type="ECO:0000256" key="1">
    <source>
        <dbReference type="SAM" id="MobiDB-lite"/>
    </source>
</evidence>
<dbReference type="Pfam" id="PF00542">
    <property type="entry name" value="Ribosomal_L12"/>
    <property type="match status" value="1"/>
</dbReference>
<name>A0ABT2I0Q4_9SPHN</name>
<protein>
    <submittedName>
        <fullName evidence="3">Ribosomal protein L7/L12</fullName>
    </submittedName>
</protein>
<dbReference type="Proteomes" id="UP001165583">
    <property type="component" value="Unassembled WGS sequence"/>
</dbReference>
<feature type="domain" description="Large ribosomal subunit protein bL12 C-terminal" evidence="2">
    <location>
        <begin position="63"/>
        <end position="92"/>
    </location>
</feature>
<comment type="caution">
    <text evidence="3">The sequence shown here is derived from an EMBL/GenBank/DDBJ whole genome shotgun (WGS) entry which is preliminary data.</text>
</comment>
<feature type="region of interest" description="Disordered" evidence="1">
    <location>
        <begin position="26"/>
        <end position="53"/>
    </location>
</feature>
<gene>
    <name evidence="3" type="ORF">NZK81_02340</name>
</gene>
<dbReference type="Gene3D" id="3.30.1390.10">
    <property type="match status" value="1"/>
</dbReference>
<reference evidence="3" key="1">
    <citation type="submission" date="2022-09" db="EMBL/GenBank/DDBJ databases">
        <title>Novosphingobium sp. Nov., a polycyclic aromatic hydrocarbon-degrading bacterium isolated form mangrove sediments in HongKong.</title>
        <authorList>
            <person name="Hu Z."/>
        </authorList>
    </citation>
    <scope>NUCLEOTIDE SEQUENCE</scope>
    <source>
        <strain evidence="3">HK4-1</strain>
    </source>
</reference>
<dbReference type="GO" id="GO:0005840">
    <property type="term" value="C:ribosome"/>
    <property type="evidence" value="ECO:0007669"/>
    <property type="project" value="UniProtKB-KW"/>
</dbReference>
<accession>A0ABT2I0Q4</accession>
<proteinExistence type="predicted"/>
<sequence length="95" mass="10317">MTLSWPLIALVALAIFVLGWLSGRTSRTERDLSGPPATSQPPTRQPRPDPGPSVRAEIEAAIAEGRKIEAIKLLREATGMGLKEAKEAVEAMERR</sequence>
<keyword evidence="4" id="KW-1185">Reference proteome</keyword>
<dbReference type="RefSeq" id="WP_260043510.1">
    <property type="nucleotide sequence ID" value="NZ_JANZXA010000001.1"/>
</dbReference>
<dbReference type="InterPro" id="IPR013823">
    <property type="entry name" value="Ribosomal_bL12_C"/>
</dbReference>
<dbReference type="EMBL" id="JANZXA010000001">
    <property type="protein sequence ID" value="MCT2398379.1"/>
    <property type="molecule type" value="Genomic_DNA"/>
</dbReference>
<dbReference type="SUPFAM" id="SSF54736">
    <property type="entry name" value="ClpS-like"/>
    <property type="match status" value="1"/>
</dbReference>
<organism evidence="3 4">
    <name type="scientific">Novosphingobium mangrovi</name>
    <name type="common">ex Huang et al. 2023</name>
    <dbReference type="NCBI Taxonomy" id="2976432"/>
    <lineage>
        <taxon>Bacteria</taxon>
        <taxon>Pseudomonadati</taxon>
        <taxon>Pseudomonadota</taxon>
        <taxon>Alphaproteobacteria</taxon>
        <taxon>Sphingomonadales</taxon>
        <taxon>Sphingomonadaceae</taxon>
        <taxon>Novosphingobium</taxon>
    </lineage>
</organism>
<evidence type="ECO:0000313" key="3">
    <source>
        <dbReference type="EMBL" id="MCT2398379.1"/>
    </source>
</evidence>